<dbReference type="FunFam" id="1.10.220.30:FF:000001">
    <property type="entry name" value="Flagellar motor switch protein FliG"/>
    <property type="match status" value="1"/>
</dbReference>
<evidence type="ECO:0000256" key="3">
    <source>
        <dbReference type="ARBA" id="ARBA00010299"/>
    </source>
</evidence>
<comment type="similarity">
    <text evidence="3">Belongs to the FliG family.</text>
</comment>
<dbReference type="InterPro" id="IPR028263">
    <property type="entry name" value="FliG_N"/>
</dbReference>
<protein>
    <recommendedName>
        <fullName evidence="4">Flagellar motor switch protein FliG</fullName>
    </recommendedName>
</protein>
<comment type="subcellular location">
    <subcellularLocation>
        <location evidence="1">Bacterial flagellum basal body</location>
    </subcellularLocation>
    <subcellularLocation>
        <location evidence="2">Cell membrane</location>
        <topology evidence="2">Peripheral membrane protein</topology>
        <orientation evidence="2">Cytoplasmic side</orientation>
    </subcellularLocation>
</comment>
<dbReference type="Pfam" id="PF01706">
    <property type="entry name" value="FliG_C"/>
    <property type="match status" value="1"/>
</dbReference>
<gene>
    <name evidence="13" type="primary">fliG</name>
    <name evidence="13" type="ORF">CCDG5_0355</name>
</gene>
<dbReference type="Gene3D" id="1.10.220.30">
    <property type="match status" value="3"/>
</dbReference>
<dbReference type="KEGG" id="ccel:CCDG5_0355"/>
<dbReference type="PIRSF" id="PIRSF003161">
    <property type="entry name" value="FliG"/>
    <property type="match status" value="1"/>
</dbReference>
<keyword evidence="8" id="KW-0472">Membrane</keyword>
<evidence type="ECO:0000256" key="9">
    <source>
        <dbReference type="ARBA" id="ARBA00023143"/>
    </source>
</evidence>
<reference evidence="14" key="1">
    <citation type="submission" date="2014-07" db="EMBL/GenBank/DDBJ databases">
        <authorList>
            <person name="Wibberg D."/>
        </authorList>
    </citation>
    <scope>NUCLEOTIDE SEQUENCE [LARGE SCALE GENOMIC DNA]</scope>
    <source>
        <strain evidence="14">DG5</strain>
    </source>
</reference>
<evidence type="ECO:0000256" key="1">
    <source>
        <dbReference type="ARBA" id="ARBA00004117"/>
    </source>
</evidence>
<dbReference type="HOGENOM" id="CLU_047835_1_1_9"/>
<dbReference type="InterPro" id="IPR023087">
    <property type="entry name" value="Flg_Motor_Flig_C"/>
</dbReference>
<dbReference type="InterPro" id="IPR000090">
    <property type="entry name" value="Flg_Motor_Flig"/>
</dbReference>
<evidence type="ECO:0000256" key="5">
    <source>
        <dbReference type="ARBA" id="ARBA00022475"/>
    </source>
</evidence>
<dbReference type="Pfam" id="PF14841">
    <property type="entry name" value="FliG_M"/>
    <property type="match status" value="1"/>
</dbReference>
<name>A0A078KQT8_9FIRM</name>
<proteinExistence type="inferred from homology"/>
<dbReference type="PATRIC" id="fig|29343.3.peg.371"/>
<dbReference type="OrthoDB" id="9780302at2"/>
<dbReference type="GO" id="GO:0005886">
    <property type="term" value="C:plasma membrane"/>
    <property type="evidence" value="ECO:0007669"/>
    <property type="project" value="UniProtKB-SubCell"/>
</dbReference>
<evidence type="ECO:0000313" key="14">
    <source>
        <dbReference type="Proteomes" id="UP000032431"/>
    </source>
</evidence>
<dbReference type="SUPFAM" id="SSF48029">
    <property type="entry name" value="FliG"/>
    <property type="match status" value="2"/>
</dbReference>
<evidence type="ECO:0000259" key="12">
    <source>
        <dbReference type="Pfam" id="PF14842"/>
    </source>
</evidence>
<feature type="domain" description="Flagellar motor switch protein FliG C-terminal" evidence="10">
    <location>
        <begin position="221"/>
        <end position="327"/>
    </location>
</feature>
<evidence type="ECO:0000256" key="2">
    <source>
        <dbReference type="ARBA" id="ARBA00004413"/>
    </source>
</evidence>
<dbReference type="InterPro" id="IPR011002">
    <property type="entry name" value="FliG_a-hlx"/>
</dbReference>
<keyword evidence="9" id="KW-0975">Bacterial flagellum</keyword>
<keyword evidence="13" id="KW-0282">Flagellum</keyword>
<dbReference type="InterPro" id="IPR032779">
    <property type="entry name" value="FliG_M"/>
</dbReference>
<evidence type="ECO:0000256" key="7">
    <source>
        <dbReference type="ARBA" id="ARBA00022779"/>
    </source>
</evidence>
<keyword evidence="6" id="KW-0145">Chemotaxis</keyword>
<evidence type="ECO:0000259" key="11">
    <source>
        <dbReference type="Pfam" id="PF14841"/>
    </source>
</evidence>
<keyword evidence="7" id="KW-0283">Flagellar rotation</keyword>
<dbReference type="GO" id="GO:0006935">
    <property type="term" value="P:chemotaxis"/>
    <property type="evidence" value="ECO:0007669"/>
    <property type="project" value="UniProtKB-KW"/>
</dbReference>
<evidence type="ECO:0000256" key="8">
    <source>
        <dbReference type="ARBA" id="ARBA00023136"/>
    </source>
</evidence>
<dbReference type="GO" id="GO:0071973">
    <property type="term" value="P:bacterial-type flagellum-dependent cell motility"/>
    <property type="evidence" value="ECO:0007669"/>
    <property type="project" value="InterPro"/>
</dbReference>
<accession>A0A078KQT8</accession>
<dbReference type="Proteomes" id="UP000032431">
    <property type="component" value="Chromosome I"/>
</dbReference>
<evidence type="ECO:0000256" key="6">
    <source>
        <dbReference type="ARBA" id="ARBA00022500"/>
    </source>
</evidence>
<dbReference type="AlphaFoldDB" id="A0A078KQT8"/>
<dbReference type="GO" id="GO:0003774">
    <property type="term" value="F:cytoskeletal motor activity"/>
    <property type="evidence" value="ECO:0007669"/>
    <property type="project" value="InterPro"/>
</dbReference>
<keyword evidence="13" id="KW-0966">Cell projection</keyword>
<dbReference type="PANTHER" id="PTHR30534:SF0">
    <property type="entry name" value="FLAGELLAR MOTOR SWITCH PROTEIN FLIG"/>
    <property type="match status" value="1"/>
</dbReference>
<feature type="domain" description="Flagellar motor switch protein FliG N-terminal" evidence="12">
    <location>
        <begin position="7"/>
        <end position="107"/>
    </location>
</feature>
<keyword evidence="13" id="KW-0969">Cilium</keyword>
<sequence length="337" mass="38492">MPKSEQKLSNKTKAALVIISLGPEKAAKLYHYLKDEEVEQLTVEVASIQRVDSQKIDEALNEFYELCMAQNYISEGGIDYARQVLENAFGTKKAMMLISRITDTLHAHSFEFLKKADPKHLLSFIQYEHPQTIALILLYTTPEQAAAILSELPRDKQIDVAQRIATMDRTSPEIVKEVENILEKKLSSVVTSNLTEIGGVKSIAEILNRVDRSTEKYILDELSKTNPDLEEEIKRRLFVFEDIVYLDSRSIQRFLRDINIKDLVVALKGANKEVTDLIMSNMTKRMQDTIKEEIEFLGPVRLSEVEEAQQKIVQTIRRLEEANEIVINRGGKDEILV</sequence>
<keyword evidence="14" id="KW-1185">Reference proteome</keyword>
<dbReference type="STRING" id="29343.CCDG5_0355"/>
<evidence type="ECO:0000259" key="10">
    <source>
        <dbReference type="Pfam" id="PF01706"/>
    </source>
</evidence>
<dbReference type="NCBIfam" id="TIGR00207">
    <property type="entry name" value="fliG"/>
    <property type="match status" value="1"/>
</dbReference>
<feature type="domain" description="Flagellar motor switch protein FliG middle" evidence="11">
    <location>
        <begin position="118"/>
        <end position="192"/>
    </location>
</feature>
<dbReference type="PRINTS" id="PR00954">
    <property type="entry name" value="FLGMOTORFLIG"/>
</dbReference>
<keyword evidence="5" id="KW-1003">Cell membrane</keyword>
<dbReference type="PANTHER" id="PTHR30534">
    <property type="entry name" value="FLAGELLAR MOTOR SWITCH PROTEIN FLIG"/>
    <property type="match status" value="1"/>
</dbReference>
<dbReference type="Pfam" id="PF14842">
    <property type="entry name" value="FliG_N"/>
    <property type="match status" value="1"/>
</dbReference>
<dbReference type="GO" id="GO:0009425">
    <property type="term" value="C:bacterial-type flagellum basal body"/>
    <property type="evidence" value="ECO:0007669"/>
    <property type="project" value="UniProtKB-SubCell"/>
</dbReference>
<organism evidence="13 14">
    <name type="scientific">[Clostridium] cellulosi</name>
    <dbReference type="NCBI Taxonomy" id="29343"/>
    <lineage>
        <taxon>Bacteria</taxon>
        <taxon>Bacillati</taxon>
        <taxon>Bacillota</taxon>
        <taxon>Clostridia</taxon>
        <taxon>Eubacteriales</taxon>
        <taxon>Oscillospiraceae</taxon>
        <taxon>Oscillospiraceae incertae sedis</taxon>
    </lineage>
</organism>
<dbReference type="EMBL" id="LM995447">
    <property type="protein sequence ID" value="CDZ23494.1"/>
    <property type="molecule type" value="Genomic_DNA"/>
</dbReference>
<evidence type="ECO:0000256" key="4">
    <source>
        <dbReference type="ARBA" id="ARBA00021870"/>
    </source>
</evidence>
<evidence type="ECO:0000313" key="13">
    <source>
        <dbReference type="EMBL" id="CDZ23494.1"/>
    </source>
</evidence>